<evidence type="ECO:0000313" key="3">
    <source>
        <dbReference type="Proteomes" id="UP000663829"/>
    </source>
</evidence>
<feature type="non-terminal residue" evidence="1">
    <location>
        <position position="1"/>
    </location>
</feature>
<protein>
    <submittedName>
        <fullName evidence="1">Uncharacterized protein</fullName>
    </submittedName>
</protein>
<gene>
    <name evidence="1" type="ORF">GPM918_LOCUS30810</name>
    <name evidence="2" type="ORF">SRO942_LOCUS31435</name>
</gene>
<reference evidence="1" key="1">
    <citation type="submission" date="2021-02" db="EMBL/GenBank/DDBJ databases">
        <authorList>
            <person name="Nowell W R."/>
        </authorList>
    </citation>
    <scope>NUCLEOTIDE SEQUENCE</scope>
</reference>
<evidence type="ECO:0000313" key="1">
    <source>
        <dbReference type="EMBL" id="CAF1349047.1"/>
    </source>
</evidence>
<evidence type="ECO:0000313" key="2">
    <source>
        <dbReference type="EMBL" id="CAF4217255.1"/>
    </source>
</evidence>
<organism evidence="1 3">
    <name type="scientific">Didymodactylos carnosus</name>
    <dbReference type="NCBI Taxonomy" id="1234261"/>
    <lineage>
        <taxon>Eukaryota</taxon>
        <taxon>Metazoa</taxon>
        <taxon>Spiralia</taxon>
        <taxon>Gnathifera</taxon>
        <taxon>Rotifera</taxon>
        <taxon>Eurotatoria</taxon>
        <taxon>Bdelloidea</taxon>
        <taxon>Philodinida</taxon>
        <taxon>Philodinidae</taxon>
        <taxon>Didymodactylos</taxon>
    </lineage>
</organism>
<dbReference type="Proteomes" id="UP000681722">
    <property type="component" value="Unassembled WGS sequence"/>
</dbReference>
<comment type="caution">
    <text evidence="1">The sequence shown here is derived from an EMBL/GenBank/DDBJ whole genome shotgun (WGS) entry which is preliminary data.</text>
</comment>
<name>A0A815HCG3_9BILA</name>
<dbReference type="AlphaFoldDB" id="A0A815HCG3"/>
<proteinExistence type="predicted"/>
<sequence>YDNILKNLNDIADNLSLDKISDFLKVRGSHLNVYYSILNVLKLNPYLHKFVLLVQNIQIDLDLENYIRQAEQLASLYLCQFELFRTHSLLKNVYNTIEKGFEYEFLDLTPTITLDLWPKCLEPTLDAIGERFGQKLASKLRALPFCLVSKWSREGIQDEDGHIEFCYSFSRAEILISLNRTEKQTAFSLVIKRLFYQNIFDLYKMDENGQPLKRIDSYLVKMLTFWYIELIPELEWETVTDKNDARSVGPYLMGFIDFVIKAFKSHYVSSYWNRNRSTSTNNLLRMYDQSLLDQYVDVLLKIRYNLIEYIITLRQHSQQEWIKLFELNFKEIHDEHLFDILIYSSGYDLLLQSHSEMNSYDRADFYLIGCTLKEMSEQHHFRMSASKWHEIFDVKSMYTHEQCTSGWVKQQRVNEDYGEVVEFVRTSLSANANIFFPKITTINLHGEMGIEWETYNPTQADTRFEPLDSTYEFALTKET</sequence>
<dbReference type="OrthoDB" id="6054650at2759"/>
<dbReference type="Gene3D" id="1.10.1410.40">
    <property type="match status" value="1"/>
</dbReference>
<dbReference type="EMBL" id="CAJOBC010063295">
    <property type="protein sequence ID" value="CAF4217255.1"/>
    <property type="molecule type" value="Genomic_DNA"/>
</dbReference>
<dbReference type="Proteomes" id="UP000663829">
    <property type="component" value="Unassembled WGS sequence"/>
</dbReference>
<keyword evidence="3" id="KW-1185">Reference proteome</keyword>
<feature type="non-terminal residue" evidence="1">
    <location>
        <position position="479"/>
    </location>
</feature>
<accession>A0A815HCG3</accession>
<dbReference type="EMBL" id="CAJNOQ010014811">
    <property type="protein sequence ID" value="CAF1349047.1"/>
    <property type="molecule type" value="Genomic_DNA"/>
</dbReference>